<evidence type="ECO:0000313" key="1">
    <source>
        <dbReference type="EMBL" id="KAJ7687611.1"/>
    </source>
</evidence>
<dbReference type="EMBL" id="JARKIE010000086">
    <property type="protein sequence ID" value="KAJ7687611.1"/>
    <property type="molecule type" value="Genomic_DNA"/>
</dbReference>
<comment type="caution">
    <text evidence="1">The sequence shown here is derived from an EMBL/GenBank/DDBJ whole genome shotgun (WGS) entry which is preliminary data.</text>
</comment>
<gene>
    <name evidence="1" type="ORF">B0H17DRAFT_1300441</name>
</gene>
<evidence type="ECO:0000313" key="2">
    <source>
        <dbReference type="Proteomes" id="UP001221757"/>
    </source>
</evidence>
<organism evidence="1 2">
    <name type="scientific">Mycena rosella</name>
    <name type="common">Pink bonnet</name>
    <name type="synonym">Agaricus rosellus</name>
    <dbReference type="NCBI Taxonomy" id="1033263"/>
    <lineage>
        <taxon>Eukaryota</taxon>
        <taxon>Fungi</taxon>
        <taxon>Dikarya</taxon>
        <taxon>Basidiomycota</taxon>
        <taxon>Agaricomycotina</taxon>
        <taxon>Agaricomycetes</taxon>
        <taxon>Agaricomycetidae</taxon>
        <taxon>Agaricales</taxon>
        <taxon>Marasmiineae</taxon>
        <taxon>Mycenaceae</taxon>
        <taxon>Mycena</taxon>
    </lineage>
</organism>
<reference evidence="1" key="1">
    <citation type="submission" date="2023-03" db="EMBL/GenBank/DDBJ databases">
        <title>Massive genome expansion in bonnet fungi (Mycena s.s.) driven by repeated elements and novel gene families across ecological guilds.</title>
        <authorList>
            <consortium name="Lawrence Berkeley National Laboratory"/>
            <person name="Harder C.B."/>
            <person name="Miyauchi S."/>
            <person name="Viragh M."/>
            <person name="Kuo A."/>
            <person name="Thoen E."/>
            <person name="Andreopoulos B."/>
            <person name="Lu D."/>
            <person name="Skrede I."/>
            <person name="Drula E."/>
            <person name="Henrissat B."/>
            <person name="Morin E."/>
            <person name="Kohler A."/>
            <person name="Barry K."/>
            <person name="LaButti K."/>
            <person name="Morin E."/>
            <person name="Salamov A."/>
            <person name="Lipzen A."/>
            <person name="Mereny Z."/>
            <person name="Hegedus B."/>
            <person name="Baldrian P."/>
            <person name="Stursova M."/>
            <person name="Weitz H."/>
            <person name="Taylor A."/>
            <person name="Grigoriev I.V."/>
            <person name="Nagy L.G."/>
            <person name="Martin F."/>
            <person name="Kauserud H."/>
        </authorList>
    </citation>
    <scope>NUCLEOTIDE SEQUENCE</scope>
    <source>
        <strain evidence="1">CBHHK067</strain>
    </source>
</reference>
<sequence length="385" mass="42749">MHHTLEVAEILESIFSHLDPSQDFWGRLLRPVVGTDWERPRVYTRRIKSLNFGAPWIGLYEVFPDISLCFPRDLFPQLQRFEWRVGDCDPSYIPLFACPTLVELSLGHPIASILSIFAQKCPALRDIVIDALDDLDAPNSNAIEDVSTFVGELRSLRLITVHSLNWKAVEHLVQIPAFVHLNLIRLPTTLPPILDVVGICTLQKLRIKPRAQIRPLTRGKSRRMSFTGADGIDNESLYCLEGLSGEFPERNHIGSNKIVTSRESAVDAVIGMMNNGTMEPGLLRALVTKHINNGCRQGAVLLSVPPTASVMAVSRVPAWHGRCFVHVTFVSSPPHPHVAFVGTQPYPYIALVGPLAVRSCSPHFGGGDIRAPDKFPIKYPLNGEK</sequence>
<accession>A0AAD7DBA5</accession>
<dbReference type="Proteomes" id="UP001221757">
    <property type="component" value="Unassembled WGS sequence"/>
</dbReference>
<keyword evidence="2" id="KW-1185">Reference proteome</keyword>
<protein>
    <submittedName>
        <fullName evidence="1">Uncharacterized protein</fullName>
    </submittedName>
</protein>
<dbReference type="AlphaFoldDB" id="A0AAD7DBA5"/>
<proteinExistence type="predicted"/>
<name>A0AAD7DBA5_MYCRO</name>